<dbReference type="InterPro" id="IPR023210">
    <property type="entry name" value="NADP_OxRdtase_dom"/>
</dbReference>
<reference evidence="3 4" key="1">
    <citation type="submission" date="2019-04" db="EMBL/GenBank/DDBJ databases">
        <title>Deinococcus metalilatus MA1002 mutant No.5.</title>
        <authorList>
            <person name="Park W."/>
            <person name="Park C."/>
        </authorList>
    </citation>
    <scope>NUCLEOTIDE SEQUENCE [LARGE SCALE GENOMIC DNA]</scope>
    <source>
        <strain evidence="3 4">MA1002-m5</strain>
    </source>
</reference>
<dbReference type="CDD" id="cd19152">
    <property type="entry name" value="AKR_AKR15A"/>
    <property type="match status" value="1"/>
</dbReference>
<dbReference type="EC" id="1.1.1.122" evidence="2"/>
<accession>A0AAJ5F6B0</accession>
<dbReference type="PANTHER" id="PTHR42686:SF1">
    <property type="entry name" value="GH17980P-RELATED"/>
    <property type="match status" value="1"/>
</dbReference>
<dbReference type="RefSeq" id="WP_129117201.1">
    <property type="nucleotide sequence ID" value="NZ_BSUI01000012.1"/>
</dbReference>
<evidence type="ECO:0000313" key="2">
    <source>
        <dbReference type="EMBL" id="MBB5293510.1"/>
    </source>
</evidence>
<sequence length="358" mass="38298">MANPPLSSHASARGKAPVATRALLNGRGHVCALGLGTANLGGLYEPCEPDTALDLVDEALALGVTHLDTAPWYGFGQSETYLRSALAPHARETYTLSTKVGRLLRADAPVHPSQIGEDGQKVFCTSSPLNVVYDYSYDGVQRSVEESLARLGLDRLDIAFIHDPDVTGVRTRDLLGGAARALEDLRDQGVIRAYGAGMNQAAQLTEIVRESGCDVILLAGRYTLLEQGALDDLLPACLERRVSVVVGGVYNSGLLADPEHGHYDYAAVPEALRDRARRMQAVCARHGVSLKAAALQFPAAHPAVVSTLVGVGTTAHLRENVALWQQPVPQDCWAELREAGLLRPDAPVPDAPPEREMP</sequence>
<keyword evidence="2" id="KW-0560">Oxidoreductase</keyword>
<dbReference type="EMBL" id="JACHFV010000001">
    <property type="protein sequence ID" value="MBB5293510.1"/>
    <property type="molecule type" value="Genomic_DNA"/>
</dbReference>
<comment type="caution">
    <text evidence="3">The sequence shown here is derived from an EMBL/GenBank/DDBJ whole genome shotgun (WGS) entry which is preliminary data.</text>
</comment>
<gene>
    <name evidence="3" type="ORF">FCS05_01750</name>
    <name evidence="2" type="ORF">HNQ10_000323</name>
</gene>
<dbReference type="InterPro" id="IPR036812">
    <property type="entry name" value="NAD(P)_OxRdtase_dom_sf"/>
</dbReference>
<dbReference type="SUPFAM" id="SSF51430">
    <property type="entry name" value="NAD(P)-linked oxidoreductase"/>
    <property type="match status" value="1"/>
</dbReference>
<feature type="domain" description="NADP-dependent oxidoreductase" evidence="1">
    <location>
        <begin position="33"/>
        <end position="339"/>
    </location>
</feature>
<dbReference type="Pfam" id="PF00248">
    <property type="entry name" value="Aldo_ket_red"/>
    <property type="match status" value="1"/>
</dbReference>
<dbReference type="EMBL" id="VBRC01000001">
    <property type="protein sequence ID" value="TLK32202.1"/>
    <property type="molecule type" value="Genomic_DNA"/>
</dbReference>
<dbReference type="GO" id="GO:0047834">
    <property type="term" value="F:D-threo-aldose 1-dehydrogenase activity"/>
    <property type="evidence" value="ECO:0007669"/>
    <property type="project" value="UniProtKB-EC"/>
</dbReference>
<proteinExistence type="predicted"/>
<dbReference type="PANTHER" id="PTHR42686">
    <property type="entry name" value="GH17980P-RELATED"/>
    <property type="match status" value="1"/>
</dbReference>
<evidence type="ECO:0000313" key="5">
    <source>
        <dbReference type="Proteomes" id="UP000536909"/>
    </source>
</evidence>
<evidence type="ECO:0000313" key="4">
    <source>
        <dbReference type="Proteomes" id="UP000308000"/>
    </source>
</evidence>
<keyword evidence="5" id="KW-1185">Reference proteome</keyword>
<dbReference type="Proteomes" id="UP000308000">
    <property type="component" value="Unassembled WGS sequence"/>
</dbReference>
<reference evidence="2 5" key="2">
    <citation type="submission" date="2020-08" db="EMBL/GenBank/DDBJ databases">
        <title>Genomic Encyclopedia of Type Strains, Phase IV (KMG-IV): sequencing the most valuable type-strain genomes for metagenomic binning, comparative biology and taxonomic classification.</title>
        <authorList>
            <person name="Goeker M."/>
        </authorList>
    </citation>
    <scope>NUCLEOTIDE SEQUENCE [LARGE SCALE GENOMIC DNA]</scope>
    <source>
        <strain evidence="2 5">DSM 105434</strain>
    </source>
</reference>
<evidence type="ECO:0000313" key="3">
    <source>
        <dbReference type="EMBL" id="TLK32202.1"/>
    </source>
</evidence>
<organism evidence="3 4">
    <name type="scientific">Deinococcus metallilatus</name>
    <dbReference type="NCBI Taxonomy" id="1211322"/>
    <lineage>
        <taxon>Bacteria</taxon>
        <taxon>Thermotogati</taxon>
        <taxon>Deinococcota</taxon>
        <taxon>Deinococci</taxon>
        <taxon>Deinococcales</taxon>
        <taxon>Deinococcaceae</taxon>
        <taxon>Deinococcus</taxon>
    </lineage>
</organism>
<name>A0AAJ5F6B0_9DEIO</name>
<evidence type="ECO:0000259" key="1">
    <source>
        <dbReference type="Pfam" id="PF00248"/>
    </source>
</evidence>
<dbReference type="Proteomes" id="UP000536909">
    <property type="component" value="Unassembled WGS sequence"/>
</dbReference>
<protein>
    <submittedName>
        <fullName evidence="3">Aldo/keto reductase</fullName>
    </submittedName>
    <submittedName>
        <fullName evidence="2">D-threo-aldose 1-dehydrogenase</fullName>
        <ecNumber evidence="2">1.1.1.122</ecNumber>
    </submittedName>
</protein>
<dbReference type="GO" id="GO:0005829">
    <property type="term" value="C:cytosol"/>
    <property type="evidence" value="ECO:0007669"/>
    <property type="project" value="TreeGrafter"/>
</dbReference>
<dbReference type="Gene3D" id="3.20.20.100">
    <property type="entry name" value="NADP-dependent oxidoreductase domain"/>
    <property type="match status" value="1"/>
</dbReference>
<dbReference type="AlphaFoldDB" id="A0AAJ5F6B0"/>
<dbReference type="InterPro" id="IPR020471">
    <property type="entry name" value="AKR"/>
</dbReference>